<dbReference type="OMA" id="VNITYMD"/>
<dbReference type="InterPro" id="IPR046450">
    <property type="entry name" value="PA_dom_sf"/>
</dbReference>
<dbReference type="FunFam" id="3.30.40.10:FF:000009">
    <property type="entry name" value="E3 ubiquitin-protein ligase RNF130"/>
    <property type="match status" value="1"/>
</dbReference>
<dbReference type="SUPFAM" id="SSF57850">
    <property type="entry name" value="RING/U-box"/>
    <property type="match status" value="1"/>
</dbReference>
<keyword evidence="4 8" id="KW-0863">Zinc-finger</keyword>
<keyword evidence="3" id="KW-0479">Metal-binding</keyword>
<dbReference type="Gene3D" id="3.30.40.10">
    <property type="entry name" value="Zinc/RING finger domain, C3HC4 (zinc finger)"/>
    <property type="match status" value="1"/>
</dbReference>
<dbReference type="OrthoDB" id="5357315at2759"/>
<dbReference type="PANTHER" id="PTHR46539">
    <property type="entry name" value="E3 UBIQUITIN-PROTEIN LIGASE ATL42"/>
    <property type="match status" value="1"/>
</dbReference>
<dbReference type="Gene3D" id="3.50.30.30">
    <property type="match status" value="1"/>
</dbReference>
<evidence type="ECO:0000256" key="7">
    <source>
        <dbReference type="ARBA" id="ARBA00023136"/>
    </source>
</evidence>
<comment type="subcellular location">
    <subcellularLocation>
        <location evidence="1">Membrane</location>
        <topology evidence="1">Single-pass membrane protein</topology>
    </subcellularLocation>
</comment>
<keyword evidence="7 9" id="KW-0472">Membrane</keyword>
<evidence type="ECO:0000256" key="4">
    <source>
        <dbReference type="ARBA" id="ARBA00022771"/>
    </source>
</evidence>
<dbReference type="PROSITE" id="PS50089">
    <property type="entry name" value="ZF_RING_2"/>
    <property type="match status" value="1"/>
</dbReference>
<evidence type="ECO:0000256" key="1">
    <source>
        <dbReference type="ARBA" id="ARBA00004167"/>
    </source>
</evidence>
<dbReference type="InterPro" id="IPR001841">
    <property type="entry name" value="Znf_RING"/>
</dbReference>
<proteinExistence type="predicted"/>
<evidence type="ECO:0000256" key="9">
    <source>
        <dbReference type="SAM" id="Phobius"/>
    </source>
</evidence>
<evidence type="ECO:0000256" key="6">
    <source>
        <dbReference type="ARBA" id="ARBA00022989"/>
    </source>
</evidence>
<dbReference type="Proteomes" id="UP000821853">
    <property type="component" value="Chromosome 4"/>
</dbReference>
<organism evidence="12 13">
    <name type="scientific">Haemaphysalis longicornis</name>
    <name type="common">Bush tick</name>
    <dbReference type="NCBI Taxonomy" id="44386"/>
    <lineage>
        <taxon>Eukaryota</taxon>
        <taxon>Metazoa</taxon>
        <taxon>Ecdysozoa</taxon>
        <taxon>Arthropoda</taxon>
        <taxon>Chelicerata</taxon>
        <taxon>Arachnida</taxon>
        <taxon>Acari</taxon>
        <taxon>Parasitiformes</taxon>
        <taxon>Ixodida</taxon>
        <taxon>Ixodoidea</taxon>
        <taxon>Ixodidae</taxon>
        <taxon>Haemaphysalinae</taxon>
        <taxon>Haemaphysalis</taxon>
    </lineage>
</organism>
<feature type="transmembrane region" description="Helical" evidence="9">
    <location>
        <begin position="190"/>
        <end position="213"/>
    </location>
</feature>
<dbReference type="EMBL" id="JABSTR010000006">
    <property type="protein sequence ID" value="KAH9373519.1"/>
    <property type="molecule type" value="Genomic_DNA"/>
</dbReference>
<protein>
    <recommendedName>
        <fullName evidence="11">RING-type domain-containing protein</fullName>
    </recommendedName>
</protein>
<dbReference type="AlphaFoldDB" id="A0A9J6GFG4"/>
<evidence type="ECO:0000256" key="8">
    <source>
        <dbReference type="PROSITE-ProRule" id="PRU00175"/>
    </source>
</evidence>
<dbReference type="SMART" id="SM00184">
    <property type="entry name" value="RING"/>
    <property type="match status" value="1"/>
</dbReference>
<feature type="domain" description="RING-type" evidence="11">
    <location>
        <begin position="253"/>
        <end position="294"/>
    </location>
</feature>
<keyword evidence="13" id="KW-1185">Reference proteome</keyword>
<comment type="caution">
    <text evidence="12">The sequence shown here is derived from an EMBL/GenBank/DDBJ whole genome shotgun (WGS) entry which is preliminary data.</text>
</comment>
<dbReference type="Pfam" id="PF02225">
    <property type="entry name" value="PA"/>
    <property type="match status" value="1"/>
</dbReference>
<evidence type="ECO:0000256" key="10">
    <source>
        <dbReference type="SAM" id="SignalP"/>
    </source>
</evidence>
<feature type="chain" id="PRO_5039938260" description="RING-type domain-containing protein" evidence="10">
    <location>
        <begin position="22"/>
        <end position="436"/>
    </location>
</feature>
<dbReference type="Pfam" id="PF13639">
    <property type="entry name" value="zf-RING_2"/>
    <property type="match status" value="1"/>
</dbReference>
<evidence type="ECO:0000313" key="13">
    <source>
        <dbReference type="Proteomes" id="UP000821853"/>
    </source>
</evidence>
<dbReference type="SUPFAM" id="SSF52025">
    <property type="entry name" value="PA domain"/>
    <property type="match status" value="1"/>
</dbReference>
<dbReference type="VEuPathDB" id="VectorBase:HLOH_054252"/>
<dbReference type="GO" id="GO:0008270">
    <property type="term" value="F:zinc ion binding"/>
    <property type="evidence" value="ECO:0007669"/>
    <property type="project" value="UniProtKB-KW"/>
</dbReference>
<keyword evidence="5" id="KW-0862">Zinc</keyword>
<name>A0A9J6GFG4_HAELO</name>
<feature type="signal peptide" evidence="10">
    <location>
        <begin position="1"/>
        <end position="21"/>
    </location>
</feature>
<evidence type="ECO:0000313" key="12">
    <source>
        <dbReference type="EMBL" id="KAH9373519.1"/>
    </source>
</evidence>
<evidence type="ECO:0000259" key="11">
    <source>
        <dbReference type="PROSITE" id="PS50089"/>
    </source>
</evidence>
<gene>
    <name evidence="12" type="ORF">HPB48_003471</name>
</gene>
<sequence>MGGAGLAAALWLLLLPPWVVAAGGAEYSALVNLTFVHPSTGQLVCEQVAAGGSAAGLGSRPGSASGQLVHVSGDACSALDTAAVPPREPWIALIQLGNCAEALKLRHAAAANASGAVLYYGAATAGHALFGTRRHKVSSLPPAALVWVLVGQEQGRWLAGLVDNGTRVVVQVWVGGARPFLYPSINRTSVLFVSVSFILLMLISLAWLVFYYVQRFRYVHAKDLLARRLCSAAQRALERMPVQRWAGGGGEGCAVCLEPLQPGELVRRLPCGHCFHQPCVDPWLLEQRSCPMCKMDILRHCAWTHRGGTSVALDAPHVSLGSMENEQVTASLRLGVSRFTPTCWASTSVVNPLGLVCVLNGPDGMLQTWRRHVSIAAKPIACLTADQAAFSAGNFNAEGFEAQLFLAAMRKLAMAIEKGFRFFSVPRPKRPESRFE</sequence>
<evidence type="ECO:0000256" key="2">
    <source>
        <dbReference type="ARBA" id="ARBA00022692"/>
    </source>
</evidence>
<reference evidence="12 13" key="1">
    <citation type="journal article" date="2020" name="Cell">
        <title>Large-Scale Comparative Analyses of Tick Genomes Elucidate Their Genetic Diversity and Vector Capacities.</title>
        <authorList>
            <consortium name="Tick Genome and Microbiome Consortium (TIGMIC)"/>
            <person name="Jia N."/>
            <person name="Wang J."/>
            <person name="Shi W."/>
            <person name="Du L."/>
            <person name="Sun Y."/>
            <person name="Zhan W."/>
            <person name="Jiang J.F."/>
            <person name="Wang Q."/>
            <person name="Zhang B."/>
            <person name="Ji P."/>
            <person name="Bell-Sakyi L."/>
            <person name="Cui X.M."/>
            <person name="Yuan T.T."/>
            <person name="Jiang B.G."/>
            <person name="Yang W.F."/>
            <person name="Lam T.T."/>
            <person name="Chang Q.C."/>
            <person name="Ding S.J."/>
            <person name="Wang X.J."/>
            <person name="Zhu J.G."/>
            <person name="Ruan X.D."/>
            <person name="Zhao L."/>
            <person name="Wei J.T."/>
            <person name="Ye R.Z."/>
            <person name="Que T.C."/>
            <person name="Du C.H."/>
            <person name="Zhou Y.H."/>
            <person name="Cheng J.X."/>
            <person name="Dai P.F."/>
            <person name="Guo W.B."/>
            <person name="Han X.H."/>
            <person name="Huang E.J."/>
            <person name="Li L.F."/>
            <person name="Wei W."/>
            <person name="Gao Y.C."/>
            <person name="Liu J.Z."/>
            <person name="Shao H.Z."/>
            <person name="Wang X."/>
            <person name="Wang C.C."/>
            <person name="Yang T.C."/>
            <person name="Huo Q.B."/>
            <person name="Li W."/>
            <person name="Chen H.Y."/>
            <person name="Chen S.E."/>
            <person name="Zhou L.G."/>
            <person name="Ni X.B."/>
            <person name="Tian J.H."/>
            <person name="Sheng Y."/>
            <person name="Liu T."/>
            <person name="Pan Y.S."/>
            <person name="Xia L.Y."/>
            <person name="Li J."/>
            <person name="Zhao F."/>
            <person name="Cao W.C."/>
        </authorList>
    </citation>
    <scope>NUCLEOTIDE SEQUENCE [LARGE SCALE GENOMIC DNA]</scope>
    <source>
        <strain evidence="12">HaeL-2018</strain>
    </source>
</reference>
<keyword evidence="2 9" id="KW-0812">Transmembrane</keyword>
<keyword evidence="10" id="KW-0732">Signal</keyword>
<dbReference type="GO" id="GO:0016020">
    <property type="term" value="C:membrane"/>
    <property type="evidence" value="ECO:0007669"/>
    <property type="project" value="UniProtKB-SubCell"/>
</dbReference>
<evidence type="ECO:0000256" key="3">
    <source>
        <dbReference type="ARBA" id="ARBA00022723"/>
    </source>
</evidence>
<dbReference type="InterPro" id="IPR013083">
    <property type="entry name" value="Znf_RING/FYVE/PHD"/>
</dbReference>
<evidence type="ECO:0000256" key="5">
    <source>
        <dbReference type="ARBA" id="ARBA00022833"/>
    </source>
</evidence>
<dbReference type="PANTHER" id="PTHR46539:SF23">
    <property type="entry name" value="RING-TYPE DOMAIN-CONTAINING PROTEIN"/>
    <property type="match status" value="1"/>
</dbReference>
<accession>A0A9J6GFG4</accession>
<keyword evidence="6 9" id="KW-1133">Transmembrane helix</keyword>
<dbReference type="InterPro" id="IPR003137">
    <property type="entry name" value="PA_domain"/>
</dbReference>